<evidence type="ECO:0000313" key="3">
    <source>
        <dbReference type="Proteomes" id="UP000000925"/>
    </source>
</evidence>
<accession>D5EMQ6</accession>
<dbReference type="Proteomes" id="UP000000925">
    <property type="component" value="Chromosome"/>
</dbReference>
<organism evidence="2 3">
    <name type="scientific">Coraliomargarita akajimensis (strain DSM 45221 / IAM 15411 / JCM 23193 / KCTC 12865 / 04OKA010-24)</name>
    <dbReference type="NCBI Taxonomy" id="583355"/>
    <lineage>
        <taxon>Bacteria</taxon>
        <taxon>Pseudomonadati</taxon>
        <taxon>Verrucomicrobiota</taxon>
        <taxon>Opitutia</taxon>
        <taxon>Puniceicoccales</taxon>
        <taxon>Coraliomargaritaceae</taxon>
        <taxon>Coraliomargarita</taxon>
    </lineage>
</organism>
<dbReference type="KEGG" id="caa:Caka_2279"/>
<dbReference type="HOGENOM" id="CLU_1341379_0_0_0"/>
<name>D5EMQ6_CORAD</name>
<sequence length="204" mass="22136">MSSVFRMNQVSIHPLACRLLALFAVACGQLQANGLPAVDLAGAKDQVLPIKKRAAALEIGNAYLSPANVDAYNQATAELKSPYEFEKAKPKIVEVVEEVEVETVETKYVYDDSSILDRIGANFSNQVRGTMSMGSKYYIQLKSGKLMKPGASFPVSIPEVKDKTYTVTLDAIDDDGFTLSVAGLSRKFPYVVNDDKSSGSVSRN</sequence>
<dbReference type="EMBL" id="CP001998">
    <property type="protein sequence ID" value="ADE55296.1"/>
    <property type="molecule type" value="Genomic_DNA"/>
</dbReference>
<feature type="signal peptide" evidence="1">
    <location>
        <begin position="1"/>
        <end position="32"/>
    </location>
</feature>
<evidence type="ECO:0000313" key="2">
    <source>
        <dbReference type="EMBL" id="ADE55296.1"/>
    </source>
</evidence>
<feature type="chain" id="PRO_5003070871" evidence="1">
    <location>
        <begin position="33"/>
        <end position="204"/>
    </location>
</feature>
<keyword evidence="3" id="KW-1185">Reference proteome</keyword>
<dbReference type="STRING" id="583355.Caka_2279"/>
<gene>
    <name evidence="2" type="ordered locus">Caka_2279</name>
</gene>
<dbReference type="AlphaFoldDB" id="D5EMQ6"/>
<proteinExistence type="predicted"/>
<reference evidence="2 3" key="1">
    <citation type="journal article" date="2010" name="Stand. Genomic Sci.">
        <title>Complete genome sequence of Coraliomargarita akajimensis type strain (04OKA010-24).</title>
        <authorList>
            <person name="Mavromatis K."/>
            <person name="Abt B."/>
            <person name="Brambilla E."/>
            <person name="Lapidus A."/>
            <person name="Copeland A."/>
            <person name="Deshpande S."/>
            <person name="Nolan M."/>
            <person name="Lucas S."/>
            <person name="Tice H."/>
            <person name="Cheng J.F."/>
            <person name="Han C."/>
            <person name="Detter J.C."/>
            <person name="Woyke T."/>
            <person name="Goodwin L."/>
            <person name="Pitluck S."/>
            <person name="Held B."/>
            <person name="Brettin T."/>
            <person name="Tapia R."/>
            <person name="Ivanova N."/>
            <person name="Mikhailova N."/>
            <person name="Pati A."/>
            <person name="Liolios K."/>
            <person name="Chen A."/>
            <person name="Palaniappan K."/>
            <person name="Land M."/>
            <person name="Hauser L."/>
            <person name="Chang Y.J."/>
            <person name="Jeffries C.D."/>
            <person name="Rohde M."/>
            <person name="Goker M."/>
            <person name="Bristow J."/>
            <person name="Eisen J.A."/>
            <person name="Markowitz V."/>
            <person name="Hugenholtz P."/>
            <person name="Klenk H.P."/>
            <person name="Kyrpides N.C."/>
        </authorList>
    </citation>
    <scope>NUCLEOTIDE SEQUENCE [LARGE SCALE GENOMIC DNA]</scope>
    <source>
        <strain evidence="3">DSM 45221 / IAM 15411 / JCM 23193 / KCTC 12865</strain>
    </source>
</reference>
<protein>
    <submittedName>
        <fullName evidence="2">Uncharacterized protein</fullName>
    </submittedName>
</protein>
<keyword evidence="1" id="KW-0732">Signal</keyword>
<evidence type="ECO:0000256" key="1">
    <source>
        <dbReference type="SAM" id="SignalP"/>
    </source>
</evidence>